<protein>
    <submittedName>
        <fullName evidence="2">Uncharacterized protein</fullName>
    </submittedName>
</protein>
<accession>A0A1B6GDU7</accession>
<feature type="compositionally biased region" description="Polar residues" evidence="1">
    <location>
        <begin position="137"/>
        <end position="151"/>
    </location>
</feature>
<gene>
    <name evidence="2" type="ORF">g.3460</name>
</gene>
<organism evidence="2">
    <name type="scientific">Cuerna arida</name>
    <dbReference type="NCBI Taxonomy" id="1464854"/>
    <lineage>
        <taxon>Eukaryota</taxon>
        <taxon>Metazoa</taxon>
        <taxon>Ecdysozoa</taxon>
        <taxon>Arthropoda</taxon>
        <taxon>Hexapoda</taxon>
        <taxon>Insecta</taxon>
        <taxon>Pterygota</taxon>
        <taxon>Neoptera</taxon>
        <taxon>Paraneoptera</taxon>
        <taxon>Hemiptera</taxon>
        <taxon>Auchenorrhyncha</taxon>
        <taxon>Membracoidea</taxon>
        <taxon>Cicadellidae</taxon>
        <taxon>Cicadellinae</taxon>
        <taxon>Proconiini</taxon>
        <taxon>Cuerna</taxon>
    </lineage>
</organism>
<sequence length="172" mass="17901">NPGISVILRFGNSTQLFHGPVTVPMVSTNSTPPVAMPVQVPPGHFVQQIVDENGTLRHVILSPTPILPIPHNAQHYNGPINGSTAAPPAPQQFYTANVTNATYPATHFIANAQMQTIAAAAATAPPTTLQPQPATTSGSPNCNANDSQQPQRSPPPTLFTSRTIGSTAAISS</sequence>
<reference evidence="2" key="1">
    <citation type="submission" date="2015-11" db="EMBL/GenBank/DDBJ databases">
        <title>De novo transcriptome assembly of four potential Pierce s Disease insect vectors from Arizona vineyards.</title>
        <authorList>
            <person name="Tassone E.E."/>
        </authorList>
    </citation>
    <scope>NUCLEOTIDE SEQUENCE</scope>
</reference>
<feature type="compositionally biased region" description="Low complexity" evidence="1">
    <location>
        <begin position="123"/>
        <end position="136"/>
    </location>
</feature>
<feature type="non-terminal residue" evidence="2">
    <location>
        <position position="172"/>
    </location>
</feature>
<dbReference type="AlphaFoldDB" id="A0A1B6GDU7"/>
<feature type="compositionally biased region" description="Polar residues" evidence="1">
    <location>
        <begin position="158"/>
        <end position="172"/>
    </location>
</feature>
<evidence type="ECO:0000313" key="2">
    <source>
        <dbReference type="EMBL" id="JAS60597.1"/>
    </source>
</evidence>
<dbReference type="EMBL" id="GECZ01009172">
    <property type="protein sequence ID" value="JAS60597.1"/>
    <property type="molecule type" value="Transcribed_RNA"/>
</dbReference>
<feature type="region of interest" description="Disordered" evidence="1">
    <location>
        <begin position="123"/>
        <end position="172"/>
    </location>
</feature>
<feature type="non-terminal residue" evidence="2">
    <location>
        <position position="1"/>
    </location>
</feature>
<evidence type="ECO:0000256" key="1">
    <source>
        <dbReference type="SAM" id="MobiDB-lite"/>
    </source>
</evidence>
<name>A0A1B6GDU7_9HEMI</name>
<proteinExistence type="predicted"/>